<evidence type="ECO:0000313" key="4">
    <source>
        <dbReference type="EMBL" id="PAK95406.1"/>
    </source>
</evidence>
<evidence type="ECO:0000313" key="5">
    <source>
        <dbReference type="Proteomes" id="UP000216867"/>
    </source>
</evidence>
<dbReference type="PANTHER" id="PTHR43877">
    <property type="entry name" value="AMINOALKYLPHOSPHONATE N-ACETYLTRANSFERASE-RELATED-RELATED"/>
    <property type="match status" value="1"/>
</dbReference>
<comment type="caution">
    <text evidence="4">The sequence shown here is derived from an EMBL/GenBank/DDBJ whole genome shotgun (WGS) entry which is preliminary data.</text>
</comment>
<dbReference type="Gene3D" id="3.40.630.30">
    <property type="match status" value="1"/>
</dbReference>
<keyword evidence="1" id="KW-0808">Transferase</keyword>
<keyword evidence="2" id="KW-0012">Acyltransferase</keyword>
<dbReference type="RefSeq" id="WP_095376046.1">
    <property type="nucleotide sequence ID" value="NZ_NCWY01000007.1"/>
</dbReference>
<protein>
    <recommendedName>
        <fullName evidence="3">N-acetyltransferase domain-containing protein</fullName>
    </recommendedName>
</protein>
<proteinExistence type="predicted"/>
<dbReference type="PROSITE" id="PS51186">
    <property type="entry name" value="GNAT"/>
    <property type="match status" value="1"/>
</dbReference>
<dbReference type="InterPro" id="IPR016181">
    <property type="entry name" value="Acyl_CoA_acyltransferase"/>
</dbReference>
<dbReference type="AlphaFoldDB" id="A0A269ZEM4"/>
<reference evidence="4 5" key="1">
    <citation type="submission" date="2017-04" db="EMBL/GenBank/DDBJ databases">
        <title>Kefir bacterial isolates.</title>
        <authorList>
            <person name="Kim Y."/>
            <person name="Blasche S."/>
            <person name="Patil K.R."/>
        </authorList>
    </citation>
    <scope>NUCLEOTIDE SEQUENCE [LARGE SCALE GENOMIC DNA]</scope>
    <source>
        <strain evidence="4 5">OG2</strain>
    </source>
</reference>
<evidence type="ECO:0000259" key="3">
    <source>
        <dbReference type="PROSITE" id="PS51186"/>
    </source>
</evidence>
<gene>
    <name evidence="4" type="ORF">B8X04_08980</name>
</gene>
<name>A0A269ZEM4_9MICO</name>
<dbReference type="EMBL" id="NCWY01000007">
    <property type="protein sequence ID" value="PAK95406.1"/>
    <property type="molecule type" value="Genomic_DNA"/>
</dbReference>
<feature type="domain" description="N-acetyltransferase" evidence="3">
    <location>
        <begin position="4"/>
        <end position="157"/>
    </location>
</feature>
<dbReference type="CDD" id="cd04301">
    <property type="entry name" value="NAT_SF"/>
    <property type="match status" value="1"/>
</dbReference>
<sequence length="361" mass="39690">MAELSITRLAPDDASRLRQWLAVMREGYTAGRTGAWWASEPAMLTQFARPRHDRTDIALLAHLGGEPIGGAEINLLTDSPAIVELAVLPAHRRSGHGTALAEAVEAILRDSPATLVQTETYSPEGIAFAQSRGLHIGNEEQRMLLDLPAYLEADANRYKQRQRPKPTVGPADPAEVHPRPDWTIVSWIGMCPEELVESWARLRRQMDEDVPLGDLTRSDHHADVAAIRTYEERMAEQGWILVSSMAQVDEPGTESGADDVDSAPLAVGYTEIMVSAHDPDIIIQEDTLVDRSHRGLGIGRALKVANMRQLHDVPEAAGARWIQTYTSTDNAAMLALNEDLGFRVVDTMTALEGPVLDYTDQ</sequence>
<evidence type="ECO:0000256" key="2">
    <source>
        <dbReference type="ARBA" id="ARBA00023315"/>
    </source>
</evidence>
<organism evidence="4 5">
    <name type="scientific">Brevibacterium casei</name>
    <dbReference type="NCBI Taxonomy" id="33889"/>
    <lineage>
        <taxon>Bacteria</taxon>
        <taxon>Bacillati</taxon>
        <taxon>Actinomycetota</taxon>
        <taxon>Actinomycetes</taxon>
        <taxon>Micrococcales</taxon>
        <taxon>Brevibacteriaceae</taxon>
        <taxon>Brevibacterium</taxon>
    </lineage>
</organism>
<dbReference type="GO" id="GO:0016747">
    <property type="term" value="F:acyltransferase activity, transferring groups other than amino-acyl groups"/>
    <property type="evidence" value="ECO:0007669"/>
    <property type="project" value="InterPro"/>
</dbReference>
<dbReference type="InterPro" id="IPR050832">
    <property type="entry name" value="Bact_Acetyltransf"/>
</dbReference>
<dbReference type="SUPFAM" id="SSF55729">
    <property type="entry name" value="Acyl-CoA N-acyltransferases (Nat)"/>
    <property type="match status" value="2"/>
</dbReference>
<dbReference type="InterPro" id="IPR000182">
    <property type="entry name" value="GNAT_dom"/>
</dbReference>
<dbReference type="Pfam" id="PF00583">
    <property type="entry name" value="Acetyltransf_1"/>
    <property type="match status" value="1"/>
</dbReference>
<dbReference type="Proteomes" id="UP000216867">
    <property type="component" value="Unassembled WGS sequence"/>
</dbReference>
<evidence type="ECO:0000256" key="1">
    <source>
        <dbReference type="ARBA" id="ARBA00022679"/>
    </source>
</evidence>
<accession>A0A269ZEM4</accession>